<comment type="caution">
    <text evidence="3">The sequence shown here is derived from an EMBL/GenBank/DDBJ whole genome shotgun (WGS) entry which is preliminary data.</text>
</comment>
<feature type="domain" description="DDH" evidence="1">
    <location>
        <begin position="22"/>
        <end position="173"/>
    </location>
</feature>
<dbReference type="Gene3D" id="3.90.1640.10">
    <property type="entry name" value="inorganic pyrophosphatase (n-terminal core)"/>
    <property type="match status" value="1"/>
</dbReference>
<dbReference type="PANTHER" id="PTHR47618:SF1">
    <property type="entry name" value="BIFUNCTIONAL OLIGORIBONUCLEASE AND PAP PHOSPHATASE NRNA"/>
    <property type="match status" value="1"/>
</dbReference>
<reference evidence="3 4" key="1">
    <citation type="submission" date="2019-03" db="EMBL/GenBank/DDBJ databases">
        <title>Porphyromonas levii Isolated from the Uterus of Dairy Cows.</title>
        <authorList>
            <person name="Francis A.M."/>
        </authorList>
    </citation>
    <scope>NUCLEOTIDE SEQUENCE [LARGE SCALE GENOMIC DNA]</scope>
    <source>
        <strain evidence="3 4">AF5678</strain>
    </source>
</reference>
<dbReference type="InterPro" id="IPR038763">
    <property type="entry name" value="DHH_sf"/>
</dbReference>
<dbReference type="PANTHER" id="PTHR47618">
    <property type="entry name" value="BIFUNCTIONAL OLIGORIBONUCLEASE AND PAP PHOSPHATASE NRNA"/>
    <property type="match status" value="1"/>
</dbReference>
<protein>
    <submittedName>
        <fullName evidence="3">Bifunctional oligoribonuclease/PAP phosphatase NrnA</fullName>
    </submittedName>
</protein>
<dbReference type="OrthoDB" id="9803668at2"/>
<dbReference type="Pfam" id="PF02272">
    <property type="entry name" value="DHHA1"/>
    <property type="match status" value="1"/>
</dbReference>
<dbReference type="Proteomes" id="UP000297225">
    <property type="component" value="Unassembled WGS sequence"/>
</dbReference>
<keyword evidence="4" id="KW-1185">Reference proteome</keyword>
<gene>
    <name evidence="3" type="ORF">E4P47_03085</name>
</gene>
<proteinExistence type="predicted"/>
<dbReference type="SUPFAM" id="SSF64182">
    <property type="entry name" value="DHH phosphoesterases"/>
    <property type="match status" value="1"/>
</dbReference>
<dbReference type="Gene3D" id="3.10.310.30">
    <property type="match status" value="1"/>
</dbReference>
<evidence type="ECO:0000313" key="4">
    <source>
        <dbReference type="Proteomes" id="UP000297225"/>
    </source>
</evidence>
<dbReference type="EMBL" id="SPNC01000029">
    <property type="protein sequence ID" value="TFH96086.1"/>
    <property type="molecule type" value="Genomic_DNA"/>
</dbReference>
<sequence length="341" mass="38181">MEITYNPTDLLRLQSELSSSRQIVLLGHVSPDGDAVGSTLALSRVLRKQGHSTKVLYPTPYPHSFGFLEGASEVVIAKHSPEEAIRLLEEAEMIFLMDFNEPKRVEQLEQPLISSKAFKVMIDHHLHPTGMVDVCFSYPQKAATCLLTYELIMALGWETYMDKQVAECIYTGMMTDTGGFNYNSEDPCLYTALSVLLEHGIEKDAITSLITRSFSVDKVRLNAYLLANNLTFFPKYHTAIITMGMKEKSMFEYQVGDTEGLVNEPLAAKDIHFSIFLHEQAKYTKISLRSKGKFPANEFASKFFNGGGHHNAAGAEVYASLNSVYDMVLEAVKLMHPEDND</sequence>
<dbReference type="STRING" id="1122973.GCA_000379925_01552"/>
<dbReference type="InterPro" id="IPR001667">
    <property type="entry name" value="DDH_dom"/>
</dbReference>
<dbReference type="Pfam" id="PF01368">
    <property type="entry name" value="DHH"/>
    <property type="match status" value="1"/>
</dbReference>
<dbReference type="GO" id="GO:0003676">
    <property type="term" value="F:nucleic acid binding"/>
    <property type="evidence" value="ECO:0007669"/>
    <property type="project" value="InterPro"/>
</dbReference>
<accession>A0A4Y8WR14</accession>
<organism evidence="3 4">
    <name type="scientific">Porphyromonas levii</name>
    <dbReference type="NCBI Taxonomy" id="28114"/>
    <lineage>
        <taxon>Bacteria</taxon>
        <taxon>Pseudomonadati</taxon>
        <taxon>Bacteroidota</taxon>
        <taxon>Bacteroidia</taxon>
        <taxon>Bacteroidales</taxon>
        <taxon>Porphyromonadaceae</taxon>
        <taxon>Porphyromonas</taxon>
    </lineage>
</organism>
<dbReference type="InterPro" id="IPR003156">
    <property type="entry name" value="DHHA1_dom"/>
</dbReference>
<dbReference type="AlphaFoldDB" id="A0A4Y8WR14"/>
<evidence type="ECO:0000313" key="3">
    <source>
        <dbReference type="EMBL" id="TFH96086.1"/>
    </source>
</evidence>
<name>A0A4Y8WR14_9PORP</name>
<feature type="domain" description="DHHA1" evidence="2">
    <location>
        <begin position="254"/>
        <end position="319"/>
    </location>
</feature>
<evidence type="ECO:0000259" key="2">
    <source>
        <dbReference type="Pfam" id="PF02272"/>
    </source>
</evidence>
<evidence type="ECO:0000259" key="1">
    <source>
        <dbReference type="Pfam" id="PF01368"/>
    </source>
</evidence>
<dbReference type="RefSeq" id="WP_134849078.1">
    <property type="nucleotide sequence ID" value="NZ_CP197400.1"/>
</dbReference>
<dbReference type="InterPro" id="IPR051319">
    <property type="entry name" value="Oligoribo/pAp-PDE_c-di-AMP_PDE"/>
</dbReference>